<evidence type="ECO:0000313" key="2">
    <source>
        <dbReference type="Proteomes" id="UP001500840"/>
    </source>
</evidence>
<comment type="caution">
    <text evidence="1">The sequence shown here is derived from an EMBL/GenBank/DDBJ whole genome shotgun (WGS) entry which is preliminary data.</text>
</comment>
<reference evidence="2" key="1">
    <citation type="journal article" date="2019" name="Int. J. Syst. Evol. Microbiol.">
        <title>The Global Catalogue of Microorganisms (GCM) 10K type strain sequencing project: providing services to taxonomists for standard genome sequencing and annotation.</title>
        <authorList>
            <consortium name="The Broad Institute Genomics Platform"/>
            <consortium name="The Broad Institute Genome Sequencing Center for Infectious Disease"/>
            <person name="Wu L."/>
            <person name="Ma J."/>
        </authorList>
    </citation>
    <scope>NUCLEOTIDE SEQUENCE [LARGE SCALE GENOMIC DNA]</scope>
    <source>
        <strain evidence="2">JCM 17759</strain>
    </source>
</reference>
<evidence type="ECO:0000313" key="1">
    <source>
        <dbReference type="EMBL" id="GAA4444982.1"/>
    </source>
</evidence>
<organism evidence="1 2">
    <name type="scientific">Novipirellula rosea</name>
    <dbReference type="NCBI Taxonomy" id="1031540"/>
    <lineage>
        <taxon>Bacteria</taxon>
        <taxon>Pseudomonadati</taxon>
        <taxon>Planctomycetota</taxon>
        <taxon>Planctomycetia</taxon>
        <taxon>Pirellulales</taxon>
        <taxon>Pirellulaceae</taxon>
        <taxon>Novipirellula</taxon>
    </lineage>
</organism>
<dbReference type="Proteomes" id="UP001500840">
    <property type="component" value="Unassembled WGS sequence"/>
</dbReference>
<accession>A0ABP8M7W2</accession>
<dbReference type="EMBL" id="BAABGA010000006">
    <property type="protein sequence ID" value="GAA4444982.1"/>
    <property type="molecule type" value="Genomic_DNA"/>
</dbReference>
<keyword evidence="2" id="KW-1185">Reference proteome</keyword>
<protein>
    <submittedName>
        <fullName evidence="1">Uncharacterized protein</fullName>
    </submittedName>
</protein>
<gene>
    <name evidence="1" type="ORF">GCM10023156_04010</name>
</gene>
<sequence>MTWQTSEGDRVLDGAEAELVRESLDCMIDRLQDRVADPKNLEGDWRWNFDVPLFDQLTTSEQLAVLRQITEHLFTPTAETLAPSAVIEAGVYAVFQTLRQFIEDEIDQQRLGLDENDWDQDNWFDDRTPNLRTLTLRAYHECFRDEDFGDDEWFCDEDGFDDADGFGEDDLADVDLGFAGSEKLTAYSQDMDQWNDVIESLADQILSDRDFEMADDFLDLDPPLATAMKDSLGIRTDYYSDVAADVRSEQIEETITAIRKITHPKPR</sequence>
<name>A0ABP8M7W2_9BACT</name>
<proteinExistence type="predicted"/>
<dbReference type="RefSeq" id="WP_345318894.1">
    <property type="nucleotide sequence ID" value="NZ_BAABGA010000006.1"/>
</dbReference>